<evidence type="ECO:0000313" key="2">
    <source>
        <dbReference type="Proteomes" id="UP001054837"/>
    </source>
</evidence>
<organism evidence="1 2">
    <name type="scientific">Caerostris darwini</name>
    <dbReference type="NCBI Taxonomy" id="1538125"/>
    <lineage>
        <taxon>Eukaryota</taxon>
        <taxon>Metazoa</taxon>
        <taxon>Ecdysozoa</taxon>
        <taxon>Arthropoda</taxon>
        <taxon>Chelicerata</taxon>
        <taxon>Arachnida</taxon>
        <taxon>Araneae</taxon>
        <taxon>Araneomorphae</taxon>
        <taxon>Entelegynae</taxon>
        <taxon>Araneoidea</taxon>
        <taxon>Araneidae</taxon>
        <taxon>Caerostris</taxon>
    </lineage>
</organism>
<dbReference type="EMBL" id="BPLQ01004083">
    <property type="protein sequence ID" value="GIY05462.1"/>
    <property type="molecule type" value="Genomic_DNA"/>
</dbReference>
<dbReference type="AlphaFoldDB" id="A0AAV4QB67"/>
<evidence type="ECO:0000313" key="1">
    <source>
        <dbReference type="EMBL" id="GIY05462.1"/>
    </source>
</evidence>
<dbReference type="Proteomes" id="UP001054837">
    <property type="component" value="Unassembled WGS sequence"/>
</dbReference>
<reference evidence="1 2" key="1">
    <citation type="submission" date="2021-06" db="EMBL/GenBank/DDBJ databases">
        <title>Caerostris darwini draft genome.</title>
        <authorList>
            <person name="Kono N."/>
            <person name="Arakawa K."/>
        </authorList>
    </citation>
    <scope>NUCLEOTIDE SEQUENCE [LARGE SCALE GENOMIC DNA]</scope>
</reference>
<comment type="caution">
    <text evidence="1">The sequence shown here is derived from an EMBL/GenBank/DDBJ whole genome shotgun (WGS) entry which is preliminary data.</text>
</comment>
<protein>
    <submittedName>
        <fullName evidence="1">Uncharacterized protein</fullName>
    </submittedName>
</protein>
<gene>
    <name evidence="1" type="ORF">CDAR_463121</name>
</gene>
<proteinExistence type="predicted"/>
<accession>A0AAV4QB67</accession>
<name>A0AAV4QB67_9ARAC</name>
<keyword evidence="2" id="KW-1185">Reference proteome</keyword>
<sequence>MEGYSETLAVKNFCFLKASSTRSITECIQFETTNSENYRLSEHTQISEEQFHTQIPSNQRILQLCSTTHDFRTNFESQIEYQSTFCKSSSTRNCSKPRTANASRYLQSVDCDGDPM</sequence>